<dbReference type="AlphaFoldDB" id="A0A2D4LM24"/>
<organism evidence="1">
    <name type="scientific">Micrurus spixii</name>
    <name type="common">Amazon coral snake</name>
    <dbReference type="NCBI Taxonomy" id="129469"/>
    <lineage>
        <taxon>Eukaryota</taxon>
        <taxon>Metazoa</taxon>
        <taxon>Chordata</taxon>
        <taxon>Craniata</taxon>
        <taxon>Vertebrata</taxon>
        <taxon>Euteleostomi</taxon>
        <taxon>Lepidosauria</taxon>
        <taxon>Squamata</taxon>
        <taxon>Bifurcata</taxon>
        <taxon>Unidentata</taxon>
        <taxon>Episquamata</taxon>
        <taxon>Toxicofera</taxon>
        <taxon>Serpentes</taxon>
        <taxon>Colubroidea</taxon>
        <taxon>Elapidae</taxon>
        <taxon>Elapinae</taxon>
        <taxon>Micrurus</taxon>
    </lineage>
</organism>
<dbReference type="EMBL" id="IACM01023797">
    <property type="protein sequence ID" value="LAB21969.1"/>
    <property type="molecule type" value="Transcribed_RNA"/>
</dbReference>
<reference evidence="1" key="2">
    <citation type="submission" date="2017-11" db="EMBL/GenBank/DDBJ databases">
        <title>Coralsnake Venomics: Analyses of Venom Gland Transcriptomes and Proteomes of Six Brazilian Taxa.</title>
        <authorList>
            <person name="Aird S.D."/>
            <person name="Jorge da Silva N."/>
            <person name="Qiu L."/>
            <person name="Villar-Briones A."/>
            <person name="Aparecida-Saddi V."/>
            <person name="Campos-Telles M.P."/>
            <person name="Grau M."/>
            <person name="Mikheyev A.S."/>
        </authorList>
    </citation>
    <scope>NUCLEOTIDE SEQUENCE</scope>
    <source>
        <tissue evidence="1">Venom_gland</tissue>
    </source>
</reference>
<sequence>MLWAHLASRSSRTKNGFLFGNSFSVEHHPHKKSGFHFDTLSESPEDLVLPTSMRNPSNGLFDYLLSPHGWGITFYCFYEIFYLCRPSRITENELCDINFLK</sequence>
<dbReference type="EMBL" id="IACM01023788">
    <property type="protein sequence ID" value="LAB21957.1"/>
    <property type="molecule type" value="Transcribed_RNA"/>
</dbReference>
<accession>A0A2D4LM24</accession>
<protein>
    <submittedName>
        <fullName evidence="1">Uncharacterized protein</fullName>
    </submittedName>
</protein>
<evidence type="ECO:0000313" key="1">
    <source>
        <dbReference type="EMBL" id="LAB21969.1"/>
    </source>
</evidence>
<name>A0A2D4LM24_9SAUR</name>
<proteinExistence type="predicted"/>
<reference evidence="1" key="1">
    <citation type="submission" date="2017-07" db="EMBL/GenBank/DDBJ databases">
        <authorList>
            <person name="Mikheyev A."/>
            <person name="Grau M."/>
        </authorList>
    </citation>
    <scope>NUCLEOTIDE SEQUENCE</scope>
    <source>
        <tissue evidence="1">Venom_gland</tissue>
    </source>
</reference>